<evidence type="ECO:0000313" key="1">
    <source>
        <dbReference type="EMBL" id="TFD88942.1"/>
    </source>
</evidence>
<gene>
    <name evidence="1" type="ORF">E3T51_06340</name>
</gene>
<name>A0A4R9BQS2_9MICO</name>
<organism evidence="1 2">
    <name type="scientific">Cryobacterium serini</name>
    <dbReference type="NCBI Taxonomy" id="1259201"/>
    <lineage>
        <taxon>Bacteria</taxon>
        <taxon>Bacillati</taxon>
        <taxon>Actinomycetota</taxon>
        <taxon>Actinomycetes</taxon>
        <taxon>Micrococcales</taxon>
        <taxon>Microbacteriaceae</taxon>
        <taxon>Cryobacterium</taxon>
    </lineage>
</organism>
<dbReference type="RefSeq" id="WP_134528874.1">
    <property type="nucleotide sequence ID" value="NZ_SOHN01000009.1"/>
</dbReference>
<evidence type="ECO:0000313" key="2">
    <source>
        <dbReference type="Proteomes" id="UP000297626"/>
    </source>
</evidence>
<proteinExistence type="predicted"/>
<accession>A0A4R9BQS2</accession>
<dbReference type="AlphaFoldDB" id="A0A4R9BQS2"/>
<sequence>MGDEVFSSDLEKVATLDKYIEIFEEAGVDVVSGDVVSAGFGKQGGFAVQRASMVRPKFEAPGCSGHDANRSLQAFKRTAKGGAPRGIAELRCGNSSWGWRHITTGHKADYGKISAPSGKSWDTFAKWCVGQTLGSPSSATKQSSNNTYLYTAPIQIWNNGALQKTYQNRVSVRTSDWVIVTSYISRT</sequence>
<dbReference type="Proteomes" id="UP000297626">
    <property type="component" value="Unassembled WGS sequence"/>
</dbReference>
<dbReference type="EMBL" id="SOHN01000009">
    <property type="protein sequence ID" value="TFD88942.1"/>
    <property type="molecule type" value="Genomic_DNA"/>
</dbReference>
<reference evidence="1 2" key="1">
    <citation type="submission" date="2019-03" db="EMBL/GenBank/DDBJ databases">
        <title>Genomics of glacier-inhabiting Cryobacterium strains.</title>
        <authorList>
            <person name="Liu Q."/>
            <person name="Xin Y.-H."/>
        </authorList>
    </citation>
    <scope>NUCLEOTIDE SEQUENCE [LARGE SCALE GENOMIC DNA]</scope>
    <source>
        <strain evidence="1 2">Sr54</strain>
    </source>
</reference>
<protein>
    <submittedName>
        <fullName evidence="1">Uncharacterized protein</fullName>
    </submittedName>
</protein>
<keyword evidence="2" id="KW-1185">Reference proteome</keyword>
<comment type="caution">
    <text evidence="1">The sequence shown here is derived from an EMBL/GenBank/DDBJ whole genome shotgun (WGS) entry which is preliminary data.</text>
</comment>